<dbReference type="EMBL" id="LRGB01010368">
    <property type="protein sequence ID" value="KZS00369.1"/>
    <property type="molecule type" value="Genomic_DNA"/>
</dbReference>
<evidence type="ECO:0000313" key="1">
    <source>
        <dbReference type="EMBL" id="KZS00369.1"/>
    </source>
</evidence>
<reference evidence="1 2" key="1">
    <citation type="submission" date="2016-03" db="EMBL/GenBank/DDBJ databases">
        <title>EvidentialGene: Evidence-directed Construction of Genes on Genomes.</title>
        <authorList>
            <person name="Gilbert D.G."/>
            <person name="Choi J.-H."/>
            <person name="Mockaitis K."/>
            <person name="Colbourne J."/>
            <person name="Pfrender M."/>
        </authorList>
    </citation>
    <scope>NUCLEOTIDE SEQUENCE [LARGE SCALE GENOMIC DNA]</scope>
    <source>
        <strain evidence="1 2">Xinb3</strain>
        <tissue evidence="1">Complete organism</tissue>
    </source>
</reference>
<dbReference type="Proteomes" id="UP000076858">
    <property type="component" value="Unassembled WGS sequence"/>
</dbReference>
<proteinExistence type="predicted"/>
<protein>
    <submittedName>
        <fullName evidence="1">Uncharacterized protein</fullName>
    </submittedName>
</protein>
<keyword evidence="2" id="KW-1185">Reference proteome</keyword>
<organism evidence="1 2">
    <name type="scientific">Daphnia magna</name>
    <dbReference type="NCBI Taxonomy" id="35525"/>
    <lineage>
        <taxon>Eukaryota</taxon>
        <taxon>Metazoa</taxon>
        <taxon>Ecdysozoa</taxon>
        <taxon>Arthropoda</taxon>
        <taxon>Crustacea</taxon>
        <taxon>Branchiopoda</taxon>
        <taxon>Diplostraca</taxon>
        <taxon>Cladocera</taxon>
        <taxon>Anomopoda</taxon>
        <taxon>Daphniidae</taxon>
        <taxon>Daphnia</taxon>
    </lineage>
</organism>
<dbReference type="AlphaFoldDB" id="A0A0P6A6W0"/>
<comment type="caution">
    <text evidence="1">The sequence shown here is derived from an EMBL/GenBank/DDBJ whole genome shotgun (WGS) entry which is preliminary data.</text>
</comment>
<evidence type="ECO:0000313" key="2">
    <source>
        <dbReference type="Proteomes" id="UP000076858"/>
    </source>
</evidence>
<gene>
    <name evidence="1" type="ORF">APZ42_003339</name>
</gene>
<name>A0A0P6A6W0_9CRUS</name>
<sequence>MKRRNLSVKWNSLRYSPCKAVEKVILLNPKHKNKENYVRRFHISQ</sequence>
<accession>A0A0P6A6W0</accession>